<feature type="compositionally biased region" description="Polar residues" evidence="1">
    <location>
        <begin position="90"/>
        <end position="105"/>
    </location>
</feature>
<dbReference type="Proteomes" id="UP000613580">
    <property type="component" value="Unassembled WGS sequence"/>
</dbReference>
<name>A0A8H6SBZ5_MYCCL</name>
<comment type="caution">
    <text evidence="2">The sequence shown here is derived from an EMBL/GenBank/DDBJ whole genome shotgun (WGS) entry which is preliminary data.</text>
</comment>
<accession>A0A8H6SBZ5</accession>
<reference evidence="2" key="1">
    <citation type="submission" date="2020-05" db="EMBL/GenBank/DDBJ databases">
        <title>Mycena genomes resolve the evolution of fungal bioluminescence.</title>
        <authorList>
            <person name="Tsai I.J."/>
        </authorList>
    </citation>
    <scope>NUCLEOTIDE SEQUENCE</scope>
    <source>
        <strain evidence="2">110903Hualien_Pintung</strain>
    </source>
</reference>
<sequence length="166" mass="18293">MSTSEILQAVLRRLWNRICIGNSKYIDLFGLVLFASHLVAPLERSASWTASKMRYINTVQYARTKERMYKVSIHAQQQIKETTKEKRRGINTQATPPSPAYSESRSSYPCLIARAARLWASFARAAGDNPASATGTPPDSSGDDDPRPGSNASYPNLISLAALDSQ</sequence>
<proteinExistence type="predicted"/>
<evidence type="ECO:0000313" key="3">
    <source>
        <dbReference type="Proteomes" id="UP000613580"/>
    </source>
</evidence>
<dbReference type="AlphaFoldDB" id="A0A8H6SBZ5"/>
<gene>
    <name evidence="2" type="ORF">HMN09_01083400</name>
</gene>
<feature type="region of interest" description="Disordered" evidence="1">
    <location>
        <begin position="127"/>
        <end position="158"/>
    </location>
</feature>
<protein>
    <submittedName>
        <fullName evidence="2">Uncharacterized protein</fullName>
    </submittedName>
</protein>
<feature type="region of interest" description="Disordered" evidence="1">
    <location>
        <begin position="80"/>
        <end position="105"/>
    </location>
</feature>
<organism evidence="2 3">
    <name type="scientific">Mycena chlorophos</name>
    <name type="common">Agaric fungus</name>
    <name type="synonym">Agaricus chlorophos</name>
    <dbReference type="NCBI Taxonomy" id="658473"/>
    <lineage>
        <taxon>Eukaryota</taxon>
        <taxon>Fungi</taxon>
        <taxon>Dikarya</taxon>
        <taxon>Basidiomycota</taxon>
        <taxon>Agaricomycotina</taxon>
        <taxon>Agaricomycetes</taxon>
        <taxon>Agaricomycetidae</taxon>
        <taxon>Agaricales</taxon>
        <taxon>Marasmiineae</taxon>
        <taxon>Mycenaceae</taxon>
        <taxon>Mycena</taxon>
    </lineage>
</organism>
<dbReference type="EMBL" id="JACAZE010000016">
    <property type="protein sequence ID" value="KAF7296735.1"/>
    <property type="molecule type" value="Genomic_DNA"/>
</dbReference>
<evidence type="ECO:0000313" key="2">
    <source>
        <dbReference type="EMBL" id="KAF7296735.1"/>
    </source>
</evidence>
<evidence type="ECO:0000256" key="1">
    <source>
        <dbReference type="SAM" id="MobiDB-lite"/>
    </source>
</evidence>
<keyword evidence="3" id="KW-1185">Reference proteome</keyword>